<organism evidence="15">
    <name type="scientific">Aureoumbra lagunensis</name>
    <dbReference type="NCBI Taxonomy" id="44058"/>
    <lineage>
        <taxon>Eukaryota</taxon>
        <taxon>Sar</taxon>
        <taxon>Stramenopiles</taxon>
        <taxon>Ochrophyta</taxon>
        <taxon>Pelagophyceae</taxon>
        <taxon>Pelagomonadales</taxon>
        <taxon>Aureoumbra</taxon>
    </lineage>
</organism>
<accession>A0A7S3JSZ2</accession>
<evidence type="ECO:0000256" key="3">
    <source>
        <dbReference type="ARBA" id="ARBA00009463"/>
    </source>
</evidence>
<evidence type="ECO:0000256" key="8">
    <source>
        <dbReference type="ARBA" id="ARBA00023128"/>
    </source>
</evidence>
<evidence type="ECO:0000313" key="15">
    <source>
        <dbReference type="EMBL" id="CAE0364118.1"/>
    </source>
</evidence>
<feature type="binding site" evidence="11">
    <location>
        <position position="114"/>
    </location>
    <ligand>
        <name>NAD(+)</name>
        <dbReference type="ChEBI" id="CHEBI:57540"/>
    </ligand>
</feature>
<dbReference type="SUPFAM" id="SSF48179">
    <property type="entry name" value="6-phosphogluconate dehydrogenase C-terminal domain-like"/>
    <property type="match status" value="1"/>
</dbReference>
<dbReference type="SUPFAM" id="SSF51735">
    <property type="entry name" value="NAD(P)-binding Rossmann-fold domains"/>
    <property type="match status" value="1"/>
</dbReference>
<keyword evidence="4" id="KW-0276">Fatty acid metabolism</keyword>
<keyword evidence="6 11" id="KW-0520">NAD</keyword>
<feature type="binding site" evidence="11">
    <location>
        <position position="47"/>
    </location>
    <ligand>
        <name>NAD(+)</name>
        <dbReference type="ChEBI" id="CHEBI:57540"/>
    </ligand>
</feature>
<feature type="binding site" evidence="11">
    <location>
        <position position="165"/>
    </location>
    <ligand>
        <name>NAD(+)</name>
        <dbReference type="ChEBI" id="CHEBI:57540"/>
    </ligand>
</feature>
<feature type="binding site" evidence="12">
    <location>
        <position position="141"/>
    </location>
    <ligand>
        <name>CoA</name>
        <dbReference type="ChEBI" id="CHEBI:57287"/>
    </ligand>
</feature>
<comment type="catalytic activity">
    <reaction evidence="9">
        <text>a (3S)-3-hydroxyacyl-CoA + NAD(+) = a 3-oxoacyl-CoA + NADH + H(+)</text>
        <dbReference type="Rhea" id="RHEA:22432"/>
        <dbReference type="ChEBI" id="CHEBI:15378"/>
        <dbReference type="ChEBI" id="CHEBI:57318"/>
        <dbReference type="ChEBI" id="CHEBI:57540"/>
        <dbReference type="ChEBI" id="CHEBI:57945"/>
        <dbReference type="ChEBI" id="CHEBI:90726"/>
        <dbReference type="EC" id="1.1.1.35"/>
    </reaction>
</comment>
<reference evidence="15" key="1">
    <citation type="submission" date="2021-01" db="EMBL/GenBank/DDBJ databases">
        <authorList>
            <person name="Corre E."/>
            <person name="Pelletier E."/>
            <person name="Niang G."/>
            <person name="Scheremetjew M."/>
            <person name="Finn R."/>
            <person name="Kale V."/>
            <person name="Holt S."/>
            <person name="Cochrane G."/>
            <person name="Meng A."/>
            <person name="Brown T."/>
            <person name="Cohen L."/>
        </authorList>
    </citation>
    <scope>NUCLEOTIDE SEQUENCE</scope>
    <source>
        <strain evidence="15">CCMP1510</strain>
    </source>
</reference>
<evidence type="ECO:0000256" key="9">
    <source>
        <dbReference type="ARBA" id="ARBA00049556"/>
    </source>
</evidence>
<keyword evidence="8" id="KW-0496">Mitochondrion</keyword>
<protein>
    <recommendedName>
        <fullName evidence="16">3-hydroxyacyl-CoA dehydrogenase</fullName>
    </recommendedName>
</protein>
<evidence type="ECO:0000256" key="12">
    <source>
        <dbReference type="PIRSR" id="PIRSR000105-3"/>
    </source>
</evidence>
<feature type="binding site" evidence="11">
    <location>
        <position position="119"/>
    </location>
    <ligand>
        <name>NAD(+)</name>
        <dbReference type="ChEBI" id="CHEBI:57540"/>
    </ligand>
</feature>
<dbReference type="PANTHER" id="PTHR43561">
    <property type="match status" value="1"/>
</dbReference>
<feature type="domain" description="3-hydroxyacyl-CoA dehydrogenase NAD binding" evidence="14">
    <location>
        <begin position="20"/>
        <end position="205"/>
    </location>
</feature>
<dbReference type="PANTHER" id="PTHR43561:SF3">
    <property type="entry name" value="HYDROXYACYL-COENZYME A DEHYDROGENASE, MITOCHONDRIAL"/>
    <property type="match status" value="1"/>
</dbReference>
<gene>
    <name evidence="15" type="ORF">ALAG00032_LOCUS4859</name>
</gene>
<dbReference type="InterPro" id="IPR013328">
    <property type="entry name" value="6PGD_dom2"/>
</dbReference>
<dbReference type="Pfam" id="PF02737">
    <property type="entry name" value="3HCDH_N"/>
    <property type="match status" value="1"/>
</dbReference>
<evidence type="ECO:0000256" key="1">
    <source>
        <dbReference type="ARBA" id="ARBA00004305"/>
    </source>
</evidence>
<evidence type="ECO:0000256" key="10">
    <source>
        <dbReference type="PIRSR" id="PIRSR000105-1"/>
    </source>
</evidence>
<feature type="binding site" evidence="11">
    <location>
        <position position="141"/>
    </location>
    <ligand>
        <name>NAD(+)</name>
        <dbReference type="ChEBI" id="CHEBI:57540"/>
    </ligand>
</feature>
<evidence type="ECO:0000256" key="5">
    <source>
        <dbReference type="ARBA" id="ARBA00023002"/>
    </source>
</evidence>
<dbReference type="Pfam" id="PF00725">
    <property type="entry name" value="3HCDH"/>
    <property type="match status" value="1"/>
</dbReference>
<dbReference type="InterPro" id="IPR036291">
    <property type="entry name" value="NAD(P)-bd_dom_sf"/>
</dbReference>
<proteinExistence type="inferred from homology"/>
<keyword evidence="5" id="KW-0560">Oxidoreductase</keyword>
<name>A0A7S3JSZ2_9STRA</name>
<sequence>MLKQSLGRSASTAVSEIRRVGVVGLGLLGHGIAQEAAAAKFDVIGVDTQDSMLKSAEKNIHSSISKLNARKVKKGTMTEVEAAQSLDETMSRLSFAASTSNLSDCDLVIEAIVENIDIKCKFFKELHTVVKPSAIFASNTSSLKITTMATASTRESQFVGLHYFNPVQLMKLVEVIRTDKTSSSVVDAARSFAQKCGKRTVDCIDTPGFVVNRLLVPYIASAVAMAERRDASISDIDTAMQLGAGNPMGPILLCDYVGLDTTLNILRGWKQEFPHEPAFFVPNALEAKVKAGKLGRKSGEGFYFWDDGVNSTKPTGVSGLE</sequence>
<evidence type="ECO:0008006" key="16">
    <source>
        <dbReference type="Google" id="ProtNLM"/>
    </source>
</evidence>
<feature type="binding site" evidence="12">
    <location>
        <position position="63"/>
    </location>
    <ligand>
        <name>CoA</name>
        <dbReference type="ChEBI" id="CHEBI:57287"/>
    </ligand>
</feature>
<dbReference type="Gene3D" id="1.10.1040.10">
    <property type="entry name" value="N-(1-d-carboxylethyl)-l-norvaline Dehydrogenase, domain 2"/>
    <property type="match status" value="1"/>
</dbReference>
<dbReference type="FunFam" id="3.40.50.720:FF:000009">
    <property type="entry name" value="Fatty oxidation complex, alpha subunit"/>
    <property type="match status" value="1"/>
</dbReference>
<comment type="subcellular location">
    <subcellularLocation>
        <location evidence="1">Mitochondrion matrix</location>
    </subcellularLocation>
</comment>
<dbReference type="GO" id="GO:0070403">
    <property type="term" value="F:NAD+ binding"/>
    <property type="evidence" value="ECO:0007669"/>
    <property type="project" value="InterPro"/>
</dbReference>
<dbReference type="Gene3D" id="3.40.50.720">
    <property type="entry name" value="NAD(P)-binding Rossmann-like Domain"/>
    <property type="match status" value="1"/>
</dbReference>
<dbReference type="AlphaFoldDB" id="A0A7S3JSZ2"/>
<evidence type="ECO:0000259" key="13">
    <source>
        <dbReference type="Pfam" id="PF00725"/>
    </source>
</evidence>
<feature type="site" description="Important for catalytic activity" evidence="10">
    <location>
        <position position="162"/>
    </location>
</feature>
<dbReference type="InterPro" id="IPR008927">
    <property type="entry name" value="6-PGluconate_DH-like_C_sf"/>
</dbReference>
<feature type="binding site" evidence="12">
    <location>
        <position position="74"/>
    </location>
    <ligand>
        <name>CoA</name>
        <dbReference type="ChEBI" id="CHEBI:57287"/>
    </ligand>
</feature>
<dbReference type="GO" id="GO:0005759">
    <property type="term" value="C:mitochondrial matrix"/>
    <property type="evidence" value="ECO:0007669"/>
    <property type="project" value="UniProtKB-SubCell"/>
</dbReference>
<dbReference type="GO" id="GO:0006635">
    <property type="term" value="P:fatty acid beta-oxidation"/>
    <property type="evidence" value="ECO:0007669"/>
    <property type="project" value="TreeGrafter"/>
</dbReference>
<feature type="binding site" evidence="11">
    <location>
        <begin position="24"/>
        <end position="29"/>
    </location>
    <ligand>
        <name>NAD(+)</name>
        <dbReference type="ChEBI" id="CHEBI:57540"/>
    </ligand>
</feature>
<dbReference type="InterPro" id="IPR006108">
    <property type="entry name" value="3HC_DH_C"/>
</dbReference>
<keyword evidence="7" id="KW-0443">Lipid metabolism</keyword>
<evidence type="ECO:0000256" key="4">
    <source>
        <dbReference type="ARBA" id="ARBA00022832"/>
    </source>
</evidence>
<evidence type="ECO:0000256" key="2">
    <source>
        <dbReference type="ARBA" id="ARBA00005005"/>
    </source>
</evidence>
<evidence type="ECO:0000259" key="14">
    <source>
        <dbReference type="Pfam" id="PF02737"/>
    </source>
</evidence>
<dbReference type="InterPro" id="IPR022694">
    <property type="entry name" value="3-OHacyl-CoA_DH"/>
</dbReference>
<dbReference type="GO" id="GO:0003857">
    <property type="term" value="F:(3S)-3-hydroxyacyl-CoA dehydrogenase (NAD+) activity"/>
    <property type="evidence" value="ECO:0007669"/>
    <property type="project" value="UniProtKB-EC"/>
</dbReference>
<feature type="binding site" evidence="11">
    <location>
        <position position="297"/>
    </location>
    <ligand>
        <name>NAD(+)</name>
        <dbReference type="ChEBI" id="CHEBI:57540"/>
    </ligand>
</feature>
<dbReference type="InterPro" id="IPR006176">
    <property type="entry name" value="3-OHacyl-CoA_DH_NAD-bd"/>
</dbReference>
<evidence type="ECO:0000256" key="7">
    <source>
        <dbReference type="ARBA" id="ARBA00023098"/>
    </source>
</evidence>
<evidence type="ECO:0000256" key="6">
    <source>
        <dbReference type="ARBA" id="ARBA00023027"/>
    </source>
</evidence>
<dbReference type="EMBL" id="HBIJ01006920">
    <property type="protein sequence ID" value="CAE0364118.1"/>
    <property type="molecule type" value="Transcribed_RNA"/>
</dbReference>
<dbReference type="PIRSF" id="PIRSF000105">
    <property type="entry name" value="HCDH"/>
    <property type="match status" value="1"/>
</dbReference>
<comment type="pathway">
    <text evidence="2">Lipid metabolism; fatty acid beta-oxidation.</text>
</comment>
<feature type="domain" description="3-hydroxyacyl-CoA dehydrogenase C-terminal" evidence="13">
    <location>
        <begin position="208"/>
        <end position="303"/>
    </location>
</feature>
<dbReference type="InterPro" id="IPR052242">
    <property type="entry name" value="Mito_3-hydroxyacyl-CoA_DH"/>
</dbReference>
<comment type="similarity">
    <text evidence="3">Belongs to the 3-hydroxyacyl-CoA dehydrogenase family.</text>
</comment>
<evidence type="ECO:0000256" key="11">
    <source>
        <dbReference type="PIRSR" id="PIRSR000105-2"/>
    </source>
</evidence>